<dbReference type="Gene3D" id="3.40.50.12780">
    <property type="entry name" value="N-terminal domain of ligase-like"/>
    <property type="match status" value="1"/>
</dbReference>
<feature type="transmembrane region" description="Helical" evidence="4">
    <location>
        <begin position="254"/>
        <end position="275"/>
    </location>
</feature>
<evidence type="ECO:0000313" key="8">
    <source>
        <dbReference type="Proteomes" id="UP000185612"/>
    </source>
</evidence>
<dbReference type="InterPro" id="IPR045851">
    <property type="entry name" value="AMP-bd_C_sf"/>
</dbReference>
<name>A0A1Q5PVB5_9ACTO</name>
<evidence type="ECO:0000256" key="2">
    <source>
        <dbReference type="ARBA" id="ARBA00022598"/>
    </source>
</evidence>
<keyword evidence="8" id="KW-1185">Reference proteome</keyword>
<dbReference type="AlphaFoldDB" id="A0A1Q5PVB5"/>
<keyword evidence="4" id="KW-1133">Transmembrane helix</keyword>
<feature type="domain" description="AMP-dependent synthetase/ligase" evidence="5">
    <location>
        <begin position="31"/>
        <end position="422"/>
    </location>
</feature>
<evidence type="ECO:0000259" key="5">
    <source>
        <dbReference type="Pfam" id="PF00501"/>
    </source>
</evidence>
<sequence length="601" mass="64857">MTITARSHQHYGPGVPTTVEIPTGDLYAGLETAATRARDVVALDFLGATTTYGHLLEQVERAAHALHLQGIKAGDRVALVLPNCPQHVIAFYAVLRLGAVVAEHNPLAPTEELEKQLARHGARVVIAWEPVLARLAAHHPAGADRLYVAVDLTAAMPTKLRLALRLPVRAARTKRAEMRAAVPTGTPYLERVTARAHRLDPAHPRPRNTDLAVLLHTGGTTGVPKAVMLTHRNLLANAAQGKAWLPFMRDAEEVILSVLPFFHAFGLLLCLVYGISRTSTLLLLPRFDVDLALAANRRRPITFLPAVPPILDKLEAAGRERGADFTACRTSLSGAMSLDPEVARRWEDFTGHLVIEGYGMTEASPIILGNPVSDARRPGALGVAFPSTEVRIVDPENPTVDVPTGQTGELIVRGPQVCQGYLDEPTESAQLFTKEGWLRTGDIVRDEDGFVVMADRRKELILVGGFNVYPSQVEEAVRSMPGVLDVAVVGMPSGSVGESVLAALVLEPGAGVTLEEVRAWAEKSISHYALPRQIAILTELPRSALGKVLRRSVREQLLQAQATVGSKVEEARELARQAAAAVSSALDERRSSRTDGDKAPQ</sequence>
<dbReference type="PROSITE" id="PS00455">
    <property type="entry name" value="AMP_BINDING"/>
    <property type="match status" value="1"/>
</dbReference>
<gene>
    <name evidence="7" type="ORF">BSZ40_06775</name>
</gene>
<dbReference type="EMBL" id="MQVS01000006">
    <property type="protein sequence ID" value="OKL51543.1"/>
    <property type="molecule type" value="Genomic_DNA"/>
</dbReference>
<dbReference type="InterPro" id="IPR042099">
    <property type="entry name" value="ANL_N_sf"/>
</dbReference>
<accession>A0A1Q5PVB5</accession>
<comment type="similarity">
    <text evidence="1">Belongs to the ATP-dependent AMP-binding enzyme family.</text>
</comment>
<evidence type="ECO:0000259" key="6">
    <source>
        <dbReference type="Pfam" id="PF13193"/>
    </source>
</evidence>
<keyword evidence="2 7" id="KW-0436">Ligase</keyword>
<evidence type="ECO:0000256" key="3">
    <source>
        <dbReference type="SAM" id="MobiDB-lite"/>
    </source>
</evidence>
<feature type="domain" description="AMP-binding enzyme C-terminal" evidence="6">
    <location>
        <begin position="472"/>
        <end position="547"/>
    </location>
</feature>
<dbReference type="InterPro" id="IPR025110">
    <property type="entry name" value="AMP-bd_C"/>
</dbReference>
<evidence type="ECO:0000256" key="4">
    <source>
        <dbReference type="SAM" id="Phobius"/>
    </source>
</evidence>
<keyword evidence="4" id="KW-0472">Membrane</keyword>
<feature type="compositionally biased region" description="Basic and acidic residues" evidence="3">
    <location>
        <begin position="586"/>
        <end position="601"/>
    </location>
</feature>
<dbReference type="Pfam" id="PF13193">
    <property type="entry name" value="AMP-binding_C"/>
    <property type="match status" value="1"/>
</dbReference>
<dbReference type="InterPro" id="IPR000873">
    <property type="entry name" value="AMP-dep_synth/lig_dom"/>
</dbReference>
<dbReference type="PANTHER" id="PTHR24096:SF149">
    <property type="entry name" value="AMP-BINDING DOMAIN-CONTAINING PROTEIN-RELATED"/>
    <property type="match status" value="1"/>
</dbReference>
<dbReference type="GO" id="GO:0016405">
    <property type="term" value="F:CoA-ligase activity"/>
    <property type="evidence" value="ECO:0007669"/>
    <property type="project" value="TreeGrafter"/>
</dbReference>
<dbReference type="InParanoid" id="A0A1Q5PVB5"/>
<dbReference type="InterPro" id="IPR020845">
    <property type="entry name" value="AMP-binding_CS"/>
</dbReference>
<keyword evidence="4" id="KW-0812">Transmembrane</keyword>
<dbReference type="SUPFAM" id="SSF56801">
    <property type="entry name" value="Acetyl-CoA synthetase-like"/>
    <property type="match status" value="1"/>
</dbReference>
<organism evidence="7 8">
    <name type="scientific">Buchananella hordeovulneris</name>
    <dbReference type="NCBI Taxonomy" id="52770"/>
    <lineage>
        <taxon>Bacteria</taxon>
        <taxon>Bacillati</taxon>
        <taxon>Actinomycetota</taxon>
        <taxon>Actinomycetes</taxon>
        <taxon>Actinomycetales</taxon>
        <taxon>Actinomycetaceae</taxon>
        <taxon>Buchananella</taxon>
    </lineage>
</organism>
<dbReference type="Proteomes" id="UP000185612">
    <property type="component" value="Unassembled WGS sequence"/>
</dbReference>
<dbReference type="Gene3D" id="3.30.300.30">
    <property type="match status" value="1"/>
</dbReference>
<evidence type="ECO:0000256" key="1">
    <source>
        <dbReference type="ARBA" id="ARBA00006432"/>
    </source>
</evidence>
<dbReference type="Pfam" id="PF00501">
    <property type="entry name" value="AMP-binding"/>
    <property type="match status" value="1"/>
</dbReference>
<feature type="region of interest" description="Disordered" evidence="3">
    <location>
        <begin position="581"/>
        <end position="601"/>
    </location>
</feature>
<dbReference type="OrthoDB" id="9803968at2"/>
<reference evidence="8" key="1">
    <citation type="submission" date="2016-12" db="EMBL/GenBank/DDBJ databases">
        <authorList>
            <person name="Meng X."/>
        </authorList>
    </citation>
    <scope>NUCLEOTIDE SEQUENCE [LARGE SCALE GENOMIC DNA]</scope>
    <source>
        <strain evidence="8">DSM 20732</strain>
    </source>
</reference>
<dbReference type="PANTHER" id="PTHR24096">
    <property type="entry name" value="LONG-CHAIN-FATTY-ACID--COA LIGASE"/>
    <property type="match status" value="1"/>
</dbReference>
<dbReference type="STRING" id="52770.BSZ40_06775"/>
<comment type="caution">
    <text evidence="7">The sequence shown here is derived from an EMBL/GenBank/DDBJ whole genome shotgun (WGS) entry which is preliminary data.</text>
</comment>
<proteinExistence type="inferred from homology"/>
<protein>
    <submittedName>
        <fullName evidence="7">Long-chain fatty acid--CoA ligase</fullName>
    </submittedName>
</protein>
<evidence type="ECO:0000313" key="7">
    <source>
        <dbReference type="EMBL" id="OKL51543.1"/>
    </source>
</evidence>
<dbReference type="FunCoup" id="A0A1Q5PVB5">
    <property type="interactions" value="135"/>
</dbReference>